<comment type="caution">
    <text evidence="1">The sequence shown here is derived from an EMBL/GenBank/DDBJ whole genome shotgun (WGS) entry which is preliminary data.</text>
</comment>
<protein>
    <submittedName>
        <fullName evidence="1">Uncharacterized protein</fullName>
    </submittedName>
</protein>
<reference evidence="1 2" key="1">
    <citation type="journal article" date="2024" name="Commun. Biol.">
        <title>Comparative genomic analysis of thermophilic fungi reveals convergent evolutionary adaptations and gene losses.</title>
        <authorList>
            <person name="Steindorff A.S."/>
            <person name="Aguilar-Pontes M.V."/>
            <person name="Robinson A.J."/>
            <person name="Andreopoulos B."/>
            <person name="LaButti K."/>
            <person name="Kuo A."/>
            <person name="Mondo S."/>
            <person name="Riley R."/>
            <person name="Otillar R."/>
            <person name="Haridas S."/>
            <person name="Lipzen A."/>
            <person name="Grimwood J."/>
            <person name="Schmutz J."/>
            <person name="Clum A."/>
            <person name="Reid I.D."/>
            <person name="Moisan M.C."/>
            <person name="Butler G."/>
            <person name="Nguyen T.T.M."/>
            <person name="Dewar K."/>
            <person name="Conant G."/>
            <person name="Drula E."/>
            <person name="Henrissat B."/>
            <person name="Hansel C."/>
            <person name="Singer S."/>
            <person name="Hutchinson M.I."/>
            <person name="de Vries R.P."/>
            <person name="Natvig D.O."/>
            <person name="Powell A.J."/>
            <person name="Tsang A."/>
            <person name="Grigoriev I.V."/>
        </authorList>
    </citation>
    <scope>NUCLEOTIDE SEQUENCE [LARGE SCALE GENOMIC DNA]</scope>
    <source>
        <strain evidence="1 2">CBS 494.80</strain>
    </source>
</reference>
<accession>A0ABR4CNI6</accession>
<sequence length="98" mass="11065">MISGLPVYLTLLSETKLKDIPNLAAGICNILPDWFLALHSLSSKARCFVTDFPRPTRNVGWRDCPSLVISQINLSIERIPRTLKKHLYTSRQSAQLQS</sequence>
<evidence type="ECO:0000313" key="2">
    <source>
        <dbReference type="Proteomes" id="UP001595075"/>
    </source>
</evidence>
<evidence type="ECO:0000313" key="1">
    <source>
        <dbReference type="EMBL" id="KAL2071278.1"/>
    </source>
</evidence>
<dbReference type="Proteomes" id="UP001595075">
    <property type="component" value="Unassembled WGS sequence"/>
</dbReference>
<keyword evidence="2" id="KW-1185">Reference proteome</keyword>
<name>A0ABR4CNI6_9HELO</name>
<organism evidence="1 2">
    <name type="scientific">Oculimacula yallundae</name>
    <dbReference type="NCBI Taxonomy" id="86028"/>
    <lineage>
        <taxon>Eukaryota</taxon>
        <taxon>Fungi</taxon>
        <taxon>Dikarya</taxon>
        <taxon>Ascomycota</taxon>
        <taxon>Pezizomycotina</taxon>
        <taxon>Leotiomycetes</taxon>
        <taxon>Helotiales</taxon>
        <taxon>Ploettnerulaceae</taxon>
        <taxon>Oculimacula</taxon>
    </lineage>
</organism>
<proteinExistence type="predicted"/>
<dbReference type="EMBL" id="JAZHXI010000005">
    <property type="protein sequence ID" value="KAL2071278.1"/>
    <property type="molecule type" value="Genomic_DNA"/>
</dbReference>
<gene>
    <name evidence="1" type="ORF">VTL71DRAFT_12513</name>
</gene>
<feature type="non-terminal residue" evidence="1">
    <location>
        <position position="98"/>
    </location>
</feature>